<protein>
    <submittedName>
        <fullName evidence="1">TlpA family protein disulfide reductase</fullName>
    </submittedName>
</protein>
<sequence>MTHGILGSVAPKLLVPHWIDEAGQPRSPLTLTELGPRHRVLFFYQHWCPGCHSHGFPTLLALIERSTPDDVGFAVVQTVFEGVEVNTPEQLIHDQKRYGLRIPFGHDTVSQDGLYPTTMVNYRTGGTPWFVIIDPAGTVIENGFSIDANKLPTVFGKQT</sequence>
<dbReference type="KEGG" id="emx:FKV68_22250"/>
<dbReference type="InterPro" id="IPR036249">
    <property type="entry name" value="Thioredoxin-like_sf"/>
</dbReference>
<dbReference type="EMBL" id="CP041239">
    <property type="protein sequence ID" value="QLL64159.1"/>
    <property type="molecule type" value="Genomic_DNA"/>
</dbReference>
<keyword evidence="1" id="KW-0614">Plasmid</keyword>
<evidence type="ECO:0000313" key="1">
    <source>
        <dbReference type="EMBL" id="QLL64159.1"/>
    </source>
</evidence>
<accession>A0A859QXB8</accession>
<dbReference type="Proteomes" id="UP000510721">
    <property type="component" value="Plasmid pEmeITTGR7a"/>
</dbReference>
<dbReference type="PROSITE" id="PS51352">
    <property type="entry name" value="THIOREDOXIN_2"/>
    <property type="match status" value="1"/>
</dbReference>
<dbReference type="Gene3D" id="3.40.30.10">
    <property type="entry name" value="Glutaredoxin"/>
    <property type="match status" value="1"/>
</dbReference>
<dbReference type="SUPFAM" id="SSF52833">
    <property type="entry name" value="Thioredoxin-like"/>
    <property type="match status" value="1"/>
</dbReference>
<geneLocation type="plasmid" evidence="2">
    <name>pemeittgr7a</name>
</geneLocation>
<dbReference type="RefSeq" id="WP_180941706.1">
    <property type="nucleotide sequence ID" value="NZ_CP041239.1"/>
</dbReference>
<dbReference type="AlphaFoldDB" id="A0A859QXB8"/>
<keyword evidence="2" id="KW-1185">Reference proteome</keyword>
<reference evidence="1 2" key="1">
    <citation type="submission" date="2019-06" db="EMBL/GenBank/DDBJ databases">
        <title>Complete genome sequence of Ensifer mexicanus ITTG R7 isolated from nodules of Acacia angustissima (Mill.) Kuntze.</title>
        <authorList>
            <person name="Rincon-Rosales R."/>
            <person name="Rogel M.A."/>
            <person name="Guerrero G."/>
            <person name="Rincon-Molina C.I."/>
            <person name="Lopez-Lopez A."/>
            <person name="Martinez-Romero E."/>
        </authorList>
    </citation>
    <scope>NUCLEOTIDE SEQUENCE [LARGE SCALE GENOMIC DNA]</scope>
    <source>
        <strain evidence="1 2">ITTG R7</strain>
        <plasmid evidence="2">pemeittgr7a</plasmid>
    </source>
</reference>
<evidence type="ECO:0000313" key="2">
    <source>
        <dbReference type="Proteomes" id="UP000510721"/>
    </source>
</evidence>
<proteinExistence type="predicted"/>
<name>A0A859QXB8_9HYPH</name>
<gene>
    <name evidence="1" type="ORF">FKV68_22250</name>
</gene>
<dbReference type="InterPro" id="IPR013766">
    <property type="entry name" value="Thioredoxin_domain"/>
</dbReference>
<organism evidence="1 2">
    <name type="scientific">Sinorhizobium mexicanum</name>
    <dbReference type="NCBI Taxonomy" id="375549"/>
    <lineage>
        <taxon>Bacteria</taxon>
        <taxon>Pseudomonadati</taxon>
        <taxon>Pseudomonadota</taxon>
        <taxon>Alphaproteobacteria</taxon>
        <taxon>Hyphomicrobiales</taxon>
        <taxon>Rhizobiaceae</taxon>
        <taxon>Sinorhizobium/Ensifer group</taxon>
        <taxon>Sinorhizobium</taxon>
    </lineage>
</organism>